<organism evidence="1 2">
    <name type="scientific">Bacillus capparidis</name>
    <dbReference type="NCBI Taxonomy" id="1840411"/>
    <lineage>
        <taxon>Bacteria</taxon>
        <taxon>Bacillati</taxon>
        <taxon>Bacillota</taxon>
        <taxon>Bacilli</taxon>
        <taxon>Bacillales</taxon>
        <taxon>Bacillaceae</taxon>
        <taxon>Bacillus</taxon>
    </lineage>
</organism>
<dbReference type="EMBL" id="JAFDST010000002">
    <property type="protein sequence ID" value="MBP1082093.1"/>
    <property type="molecule type" value="Genomic_DNA"/>
</dbReference>
<comment type="caution">
    <text evidence="1">The sequence shown here is derived from an EMBL/GenBank/DDBJ whole genome shotgun (WGS) entry which is preliminary data.</text>
</comment>
<dbReference type="EC" id="2.5.1.105" evidence="1"/>
<dbReference type="RefSeq" id="WP_053604885.1">
    <property type="nucleotide sequence ID" value="NZ_JAFDST010000002.1"/>
</dbReference>
<accession>A0ABS4CXK3</accession>
<dbReference type="Proteomes" id="UP000674416">
    <property type="component" value="Unassembled WGS sequence"/>
</dbReference>
<name>A0ABS4CXK3_9BACI</name>
<proteinExistence type="predicted"/>
<protein>
    <submittedName>
        <fullName evidence="1">7, 8-dihydropterin-6-yl-methyl-4-(Beta-D-ribofuranosyl)aminobenzene 5'-phosphate synthase</fullName>
        <ecNumber evidence="1">2.5.1.105</ecNumber>
    </submittedName>
</protein>
<gene>
    <name evidence="1" type="ORF">JOC74_002586</name>
</gene>
<sequence length="75" mass="8554">MKFRATVLSENSVFGNLGAIAEHGWAVFLETNHGNYLFDTGQERHYLIMLMYLKKIYPALKESYLVIIISTTQGV</sequence>
<dbReference type="Gene3D" id="3.60.15.10">
    <property type="entry name" value="Ribonuclease Z/Hydroxyacylglutathione hydrolase-like"/>
    <property type="match status" value="1"/>
</dbReference>
<evidence type="ECO:0000313" key="2">
    <source>
        <dbReference type="Proteomes" id="UP000674416"/>
    </source>
</evidence>
<dbReference type="GO" id="GO:0102041">
    <property type="term" value="F:7,8-dihydropterin-6-yl-methyl-4-(beta-D-ribofuranosyl)aminobenzene 5'-phosphate synthase"/>
    <property type="evidence" value="ECO:0007669"/>
    <property type="project" value="UniProtKB-EC"/>
</dbReference>
<reference evidence="1 2" key="1">
    <citation type="submission" date="2021-01" db="EMBL/GenBank/DDBJ databases">
        <title>Genomic Encyclopedia of Type Strains, Phase IV (KMG-IV): sequencing the most valuable type-strain genomes for metagenomic binning, comparative biology and taxonomic classification.</title>
        <authorList>
            <person name="Goeker M."/>
        </authorList>
    </citation>
    <scope>NUCLEOTIDE SEQUENCE [LARGE SCALE GENOMIC DNA]</scope>
    <source>
        <strain evidence="1 2">DSM 103394</strain>
    </source>
</reference>
<keyword evidence="2" id="KW-1185">Reference proteome</keyword>
<evidence type="ECO:0000313" key="1">
    <source>
        <dbReference type="EMBL" id="MBP1082093.1"/>
    </source>
</evidence>
<keyword evidence="1" id="KW-0808">Transferase</keyword>
<dbReference type="InterPro" id="IPR036866">
    <property type="entry name" value="RibonucZ/Hydroxyglut_hydro"/>
</dbReference>